<dbReference type="PANTHER" id="PTHR42703:SF1">
    <property type="entry name" value="NA(+)_H(+) ANTIPORTER SUBUNIT D1"/>
    <property type="match status" value="1"/>
</dbReference>
<evidence type="ECO:0000313" key="11">
    <source>
        <dbReference type="Proteomes" id="UP000028702"/>
    </source>
</evidence>
<feature type="transmembrane region" description="Helical" evidence="8">
    <location>
        <begin position="32"/>
        <end position="53"/>
    </location>
</feature>
<dbReference type="GO" id="GO:0005886">
    <property type="term" value="C:plasma membrane"/>
    <property type="evidence" value="ECO:0007669"/>
    <property type="project" value="UniProtKB-SubCell"/>
</dbReference>
<dbReference type="RefSeq" id="WP_045442682.1">
    <property type="nucleotide sequence ID" value="NZ_BBIO01000002.1"/>
</dbReference>
<dbReference type="PRINTS" id="PR01437">
    <property type="entry name" value="NUOXDRDTASE4"/>
</dbReference>
<dbReference type="GO" id="GO:0008137">
    <property type="term" value="F:NADH dehydrogenase (ubiquinone) activity"/>
    <property type="evidence" value="ECO:0007669"/>
    <property type="project" value="InterPro"/>
</dbReference>
<name>A0A081B7P0_9HYPH</name>
<evidence type="ECO:0000256" key="6">
    <source>
        <dbReference type="ARBA" id="ARBA00023136"/>
    </source>
</evidence>
<feature type="transmembrane region" description="Helical" evidence="8">
    <location>
        <begin position="112"/>
        <end position="133"/>
    </location>
</feature>
<evidence type="ECO:0000256" key="1">
    <source>
        <dbReference type="ARBA" id="ARBA00004651"/>
    </source>
</evidence>
<comment type="similarity">
    <text evidence="2">Belongs to the CPA3 antiporters (TC 2.A.63) subunit D family.</text>
</comment>
<dbReference type="EMBL" id="BBIO01000002">
    <property type="protein sequence ID" value="GAK44058.1"/>
    <property type="molecule type" value="Genomic_DNA"/>
</dbReference>
<evidence type="ECO:0000313" key="10">
    <source>
        <dbReference type="EMBL" id="GAK44058.1"/>
    </source>
</evidence>
<dbReference type="InterPro" id="IPR003918">
    <property type="entry name" value="NADH_UbQ_OxRdtase"/>
</dbReference>
<feature type="transmembrane region" description="Helical" evidence="8">
    <location>
        <begin position="248"/>
        <end position="270"/>
    </location>
</feature>
<evidence type="ECO:0000256" key="4">
    <source>
        <dbReference type="ARBA" id="ARBA00022692"/>
    </source>
</evidence>
<protein>
    <submittedName>
        <fullName evidence="10">Putative monovalent cation/H+ antiporter subunit D</fullName>
    </submittedName>
</protein>
<feature type="domain" description="NADH:quinone oxidoreductase/Mrp antiporter transmembrane" evidence="9">
    <location>
        <begin position="135"/>
        <end position="430"/>
    </location>
</feature>
<keyword evidence="11" id="KW-1185">Reference proteome</keyword>
<dbReference type="Proteomes" id="UP000028702">
    <property type="component" value="Unassembled WGS sequence"/>
</dbReference>
<dbReference type="InterPro" id="IPR050586">
    <property type="entry name" value="CPA3_Na-H_Antiporter_D"/>
</dbReference>
<dbReference type="InterPro" id="IPR001750">
    <property type="entry name" value="ND/Mrp_TM"/>
</dbReference>
<evidence type="ECO:0000256" key="2">
    <source>
        <dbReference type="ARBA" id="ARBA00005346"/>
    </source>
</evidence>
<feature type="transmembrane region" description="Helical" evidence="8">
    <location>
        <begin position="213"/>
        <end position="236"/>
    </location>
</feature>
<keyword evidence="6 8" id="KW-0472">Membrane</keyword>
<feature type="transmembrane region" description="Helical" evidence="8">
    <location>
        <begin position="6"/>
        <end position="25"/>
    </location>
</feature>
<feature type="transmembrane region" description="Helical" evidence="8">
    <location>
        <begin position="171"/>
        <end position="193"/>
    </location>
</feature>
<evidence type="ECO:0000256" key="7">
    <source>
        <dbReference type="RuleBase" id="RU000320"/>
    </source>
</evidence>
<sequence>MLSAILAHAPALQTVVPLIAAPLCVLFGRRHLAWAITLAASLISALFAAYLLAQTLDGSVISYELGGWAPPLGIEYRIDAVNAFVLFIVASVGALVALYARESIEQEIDPALHVYFYTAFLLCLTGLLGVTITGDAFNVFVFLEISSLSTYTLVALGAGRDQRALTAAYNYLIMGTIGATFFVIGIGFLYMLTGTLNMADLAERIAALGDNRTLRIAFVFIFVGIGLKLAMFPLHLWLPNAYSYAPSVVSVFLAATATKVAVYVMLRFLFTVFGFDYGFQAATLQTIVVPLAVIAMFASSIVAIFQSDLKRMLAYSSVAQIGYILLGISLLNKPGLTAGIIHLFNHAVIKGALFMAVGAFVYRIGSSRIEDLRGIGKQMPWMAAAFVAAGLGLIGVPLTAGFISKWYLIQATLDEGAWWLALLIVGSSLLAVIYVWRVVEAMYLAAPVQDAPVKKAPWSMIVPTWIMVLASLYFGINTELTGKAASTAADLLIQATQIEKAPETVPGAPAAGE</sequence>
<evidence type="ECO:0000259" key="9">
    <source>
        <dbReference type="Pfam" id="PF00361"/>
    </source>
</evidence>
<dbReference type="eggNOG" id="COG0651">
    <property type="taxonomic scope" value="Bacteria"/>
</dbReference>
<dbReference type="AlphaFoldDB" id="A0A081B7P0"/>
<dbReference type="STRING" id="1333998.M2A_0557"/>
<keyword evidence="5 8" id="KW-1133">Transmembrane helix</keyword>
<comment type="subcellular location">
    <subcellularLocation>
        <location evidence="1">Cell membrane</location>
        <topology evidence="1">Multi-pass membrane protein</topology>
    </subcellularLocation>
    <subcellularLocation>
        <location evidence="7">Membrane</location>
        <topology evidence="7">Multi-pass membrane protein</topology>
    </subcellularLocation>
</comment>
<feature type="transmembrane region" description="Helical" evidence="8">
    <location>
        <begin position="80"/>
        <end position="100"/>
    </location>
</feature>
<feature type="transmembrane region" description="Helical" evidence="8">
    <location>
        <begin position="456"/>
        <end position="476"/>
    </location>
</feature>
<evidence type="ECO:0000256" key="3">
    <source>
        <dbReference type="ARBA" id="ARBA00022475"/>
    </source>
</evidence>
<feature type="transmembrane region" description="Helical" evidence="8">
    <location>
        <begin position="139"/>
        <end position="159"/>
    </location>
</feature>
<feature type="transmembrane region" description="Helical" evidence="8">
    <location>
        <begin position="282"/>
        <end position="305"/>
    </location>
</feature>
<gene>
    <name evidence="10" type="ORF">M2A_0557</name>
</gene>
<dbReference type="GO" id="GO:0042773">
    <property type="term" value="P:ATP synthesis coupled electron transport"/>
    <property type="evidence" value="ECO:0007669"/>
    <property type="project" value="InterPro"/>
</dbReference>
<feature type="transmembrane region" description="Helical" evidence="8">
    <location>
        <begin position="343"/>
        <end position="362"/>
    </location>
</feature>
<evidence type="ECO:0000256" key="5">
    <source>
        <dbReference type="ARBA" id="ARBA00022989"/>
    </source>
</evidence>
<feature type="transmembrane region" description="Helical" evidence="8">
    <location>
        <begin position="312"/>
        <end position="331"/>
    </location>
</feature>
<reference evidence="10 11" key="1">
    <citation type="submission" date="2014-07" db="EMBL/GenBank/DDBJ databases">
        <title>Tepidicaulis marinum gen. nov., sp. nov., a novel marine bacterium denitrifying nitrate to nitrous oxide strictly under microaerobic conditions.</title>
        <authorList>
            <person name="Takeuchi M."/>
            <person name="Yamagishi T."/>
            <person name="Kamagata Y."/>
            <person name="Oshima K."/>
            <person name="Hattori M."/>
            <person name="Katayama T."/>
            <person name="Hanada S."/>
            <person name="Tamaki H."/>
            <person name="Marumo K."/>
            <person name="Maeda H."/>
            <person name="Nedachi M."/>
            <person name="Iwasaki W."/>
            <person name="Suwa Y."/>
            <person name="Sakata S."/>
        </authorList>
    </citation>
    <scope>NUCLEOTIDE SEQUENCE [LARGE SCALE GENOMIC DNA]</scope>
    <source>
        <strain evidence="10 11">MA2</strain>
    </source>
</reference>
<comment type="caution">
    <text evidence="10">The sequence shown here is derived from an EMBL/GenBank/DDBJ whole genome shotgun (WGS) entry which is preliminary data.</text>
</comment>
<organism evidence="10 11">
    <name type="scientific">Tepidicaulis marinus</name>
    <dbReference type="NCBI Taxonomy" id="1333998"/>
    <lineage>
        <taxon>Bacteria</taxon>
        <taxon>Pseudomonadati</taxon>
        <taxon>Pseudomonadota</taxon>
        <taxon>Alphaproteobacteria</taxon>
        <taxon>Hyphomicrobiales</taxon>
        <taxon>Parvibaculaceae</taxon>
        <taxon>Tepidicaulis</taxon>
    </lineage>
</organism>
<feature type="transmembrane region" description="Helical" evidence="8">
    <location>
        <begin position="416"/>
        <end position="436"/>
    </location>
</feature>
<feature type="transmembrane region" description="Helical" evidence="8">
    <location>
        <begin position="383"/>
        <end position="404"/>
    </location>
</feature>
<keyword evidence="3" id="KW-1003">Cell membrane</keyword>
<accession>A0A081B7P0</accession>
<proteinExistence type="inferred from homology"/>
<dbReference type="PANTHER" id="PTHR42703">
    <property type="entry name" value="NADH DEHYDROGENASE"/>
    <property type="match status" value="1"/>
</dbReference>
<keyword evidence="4 7" id="KW-0812">Transmembrane</keyword>
<evidence type="ECO:0000256" key="8">
    <source>
        <dbReference type="SAM" id="Phobius"/>
    </source>
</evidence>
<dbReference type="Pfam" id="PF00361">
    <property type="entry name" value="Proton_antipo_M"/>
    <property type="match status" value="1"/>
</dbReference>